<reference evidence="2 3" key="1">
    <citation type="submission" date="2020-07" db="EMBL/GenBank/DDBJ databases">
        <authorList>
            <person name="Pothier F. J."/>
        </authorList>
    </citation>
    <scope>NUCLEOTIDE SEQUENCE [LARGE SCALE GENOMIC DNA]</scope>
    <source>
        <strain evidence="2 3">CFBP 498</strain>
    </source>
</reference>
<keyword evidence="3" id="KW-1185">Reference proteome</keyword>
<dbReference type="EMBL" id="LR828257">
    <property type="protein sequence ID" value="CAD0297897.1"/>
    <property type="molecule type" value="Genomic_DNA"/>
</dbReference>
<dbReference type="Gene3D" id="3.30.450.40">
    <property type="match status" value="1"/>
</dbReference>
<evidence type="ECO:0000259" key="1">
    <source>
        <dbReference type="SMART" id="SM00065"/>
    </source>
</evidence>
<dbReference type="PANTHER" id="PTHR43102">
    <property type="entry name" value="SLR1143 PROTEIN"/>
    <property type="match status" value="1"/>
</dbReference>
<evidence type="ECO:0000313" key="3">
    <source>
        <dbReference type="Proteomes" id="UP000515406"/>
    </source>
</evidence>
<dbReference type="EMBL" id="LR828257">
    <property type="protein sequence ID" value="CAD0297892.1"/>
    <property type="molecule type" value="Genomic_DNA"/>
</dbReference>
<dbReference type="PANTHER" id="PTHR43102:SF2">
    <property type="entry name" value="GAF DOMAIN-CONTAINING PROTEIN"/>
    <property type="match status" value="1"/>
</dbReference>
<dbReference type="SUPFAM" id="SSF55781">
    <property type="entry name" value="GAF domain-like"/>
    <property type="match status" value="1"/>
</dbReference>
<sequence length="405" mass="44342">MQALAFGGGSIHARWWLAVRVVVARIIRIGPVAQVQIVEQMHLPIAQPRAVRGNRVAASSHARCQVTPTHLANIHAALSATPVSWHLLARACLAYSMKEMPMADEASRQQVLDGYRIVDSLPEDTYQDVVQVAASLCGTPIALMSLVDRDRQWFKAQLGLGMQQTDRSQAVCDHAIRSPEHLMEVHDLTKDTRFADVSVVTGETGARFYAGMPLVTSDGVALGTVCVLDTEPRTLTEIQRTGLQALARVTMRLLDERKRELQLEREAILQPVAPVAIQASAETGYYLVILEVQELAALVEKQSERLLGRALQQLDQALAAHVQASGDSVDRVTESAEFIAVLRGPDAAQKLQGLREIAQQQHALGLTVLIGEAQATRGDEPIGQVFLRAEVALSIEKDRYRQSLV</sequence>
<proteinExistence type="predicted"/>
<organism evidence="2 3">
    <name type="scientific">Xanthomonas hortorum pv. vitians</name>
    <dbReference type="NCBI Taxonomy" id="83224"/>
    <lineage>
        <taxon>Bacteria</taxon>
        <taxon>Pseudomonadati</taxon>
        <taxon>Pseudomonadota</taxon>
        <taxon>Gammaproteobacteria</taxon>
        <taxon>Lysobacterales</taxon>
        <taxon>Lysobacteraceae</taxon>
        <taxon>Xanthomonas</taxon>
    </lineage>
</organism>
<protein>
    <recommendedName>
        <fullName evidence="1">GAF domain-containing protein</fullName>
    </recommendedName>
</protein>
<accession>A0A6V7BA28</accession>
<feature type="domain" description="GAF" evidence="1">
    <location>
        <begin position="121"/>
        <end position="264"/>
    </location>
</feature>
<dbReference type="AlphaFoldDB" id="A0A6V7BA28"/>
<gene>
    <name evidence="2" type="ORF">CFBP498_00090</name>
</gene>
<dbReference type="Proteomes" id="UP000515406">
    <property type="component" value="Chromosome"/>
</dbReference>
<dbReference type="InterPro" id="IPR029016">
    <property type="entry name" value="GAF-like_dom_sf"/>
</dbReference>
<dbReference type="SMART" id="SM00065">
    <property type="entry name" value="GAF"/>
    <property type="match status" value="1"/>
</dbReference>
<evidence type="ECO:0000313" key="2">
    <source>
        <dbReference type="EMBL" id="CAD0297897.1"/>
    </source>
</evidence>
<dbReference type="InterPro" id="IPR003018">
    <property type="entry name" value="GAF"/>
</dbReference>
<name>A0A6V7BA28_9XANT</name>
<dbReference type="Pfam" id="PF01590">
    <property type="entry name" value="GAF"/>
    <property type="match status" value="1"/>
</dbReference>